<reference evidence="2" key="1">
    <citation type="journal article" date="2014" name="Int. J. Syst. Evol. Microbiol.">
        <title>Complete genome sequence of Corynebacterium casei LMG S-19264T (=DSM 44701T), isolated from a smear-ripened cheese.</title>
        <authorList>
            <consortium name="US DOE Joint Genome Institute (JGI-PGF)"/>
            <person name="Walter F."/>
            <person name="Albersmeier A."/>
            <person name="Kalinowski J."/>
            <person name="Ruckert C."/>
        </authorList>
    </citation>
    <scope>NUCLEOTIDE SEQUENCE</scope>
    <source>
        <strain evidence="2">VKM B-1513</strain>
    </source>
</reference>
<keyword evidence="3" id="KW-1185">Reference proteome</keyword>
<evidence type="ECO:0000256" key="1">
    <source>
        <dbReference type="SAM" id="MobiDB-lite"/>
    </source>
</evidence>
<reference evidence="2" key="2">
    <citation type="submission" date="2023-01" db="EMBL/GenBank/DDBJ databases">
        <authorList>
            <person name="Sun Q."/>
            <person name="Evtushenko L."/>
        </authorList>
    </citation>
    <scope>NUCLEOTIDE SEQUENCE</scope>
    <source>
        <strain evidence="2">VKM B-1513</strain>
    </source>
</reference>
<sequence length="102" mass="10996">MPRQRRCVSDRLHRLPALRAGPFDPSFARAMEGPLPHKVGKKERVTLSPDLFRGPVAFREEAPPDPGTGAGGSGVWVGEKRKCGARQRDGTANFAKAVATCS</sequence>
<feature type="region of interest" description="Disordered" evidence="1">
    <location>
        <begin position="57"/>
        <end position="77"/>
    </location>
</feature>
<protein>
    <submittedName>
        <fullName evidence="2">Uncharacterized protein</fullName>
    </submittedName>
</protein>
<comment type="caution">
    <text evidence="2">The sequence shown here is derived from an EMBL/GenBank/DDBJ whole genome shotgun (WGS) entry which is preliminary data.</text>
</comment>
<dbReference type="AlphaFoldDB" id="A0A9W6INE6"/>
<dbReference type="EMBL" id="BSFE01000008">
    <property type="protein sequence ID" value="GLK53198.1"/>
    <property type="molecule type" value="Genomic_DNA"/>
</dbReference>
<dbReference type="Proteomes" id="UP001143486">
    <property type="component" value="Unassembled WGS sequence"/>
</dbReference>
<evidence type="ECO:0000313" key="2">
    <source>
        <dbReference type="EMBL" id="GLK53198.1"/>
    </source>
</evidence>
<gene>
    <name evidence="2" type="ORF">GCM10017621_27060</name>
</gene>
<proteinExistence type="predicted"/>
<organism evidence="2 3">
    <name type="scientific">Maricaulis virginensis</name>
    <dbReference type="NCBI Taxonomy" id="144022"/>
    <lineage>
        <taxon>Bacteria</taxon>
        <taxon>Pseudomonadati</taxon>
        <taxon>Pseudomonadota</taxon>
        <taxon>Alphaproteobacteria</taxon>
        <taxon>Maricaulales</taxon>
        <taxon>Maricaulaceae</taxon>
        <taxon>Maricaulis</taxon>
    </lineage>
</organism>
<accession>A0A9W6INE6</accession>
<evidence type="ECO:0000313" key="3">
    <source>
        <dbReference type="Proteomes" id="UP001143486"/>
    </source>
</evidence>
<name>A0A9W6INE6_9PROT</name>